<comment type="caution">
    <text evidence="3">The sequence shown here is derived from an EMBL/GenBank/DDBJ whole genome shotgun (WGS) entry which is preliminary data.</text>
</comment>
<dbReference type="PATRIC" id="fig|1053205.3.peg.3705"/>
<dbReference type="SUPFAM" id="SSF110849">
    <property type="entry name" value="ParB/Sulfiredoxin"/>
    <property type="match status" value="1"/>
</dbReference>
<dbReference type="EMBL" id="AHDZ01000031">
    <property type="protein sequence ID" value="EOO16143.1"/>
    <property type="molecule type" value="Genomic_DNA"/>
</dbReference>
<evidence type="ECO:0000313" key="4">
    <source>
        <dbReference type="Proteomes" id="UP000014003"/>
    </source>
</evidence>
<keyword evidence="2" id="KW-0067">ATP-binding</keyword>
<evidence type="ECO:0000256" key="1">
    <source>
        <dbReference type="ARBA" id="ARBA00022741"/>
    </source>
</evidence>
<sequence>MVETIRFIPFDKIIFYENYKGDRLETLINNIWDKKILINPPVAVQIQSNQYLILRGKYRTMALSKLRCMNITAQIVDEQCIKISSWLHQLPKNNELIMRFQENRDFYFSEKKLAHHKYMVKMYIEDKIYYLYNDIKGDIEEVIPLLNSIMEKYDKNYKYKKIIKEEYTSNSNYITLEFPKFSMQEIITLVNKGMLFPENIVRYIFNVEMLQNLMIPINVIRSPEAFEFEWREILDKLLKSV</sequence>
<name>R8CWZ8_BACCE</name>
<dbReference type="GO" id="GO:0005524">
    <property type="term" value="F:ATP binding"/>
    <property type="evidence" value="ECO:0007669"/>
    <property type="project" value="UniProtKB-KW"/>
</dbReference>
<reference evidence="3 4" key="1">
    <citation type="submission" date="2012-12" db="EMBL/GenBank/DDBJ databases">
        <title>The Genome Sequence of Bacillus cereus HuA3-9.</title>
        <authorList>
            <consortium name="The Broad Institute Genome Sequencing Platform"/>
            <consortium name="The Broad Institute Genome Sequencing Center for Infectious Disease"/>
            <person name="Feldgarden M."/>
            <person name="Van der Auwera G.A."/>
            <person name="Mahillon J."/>
            <person name="Duprez V."/>
            <person name="Timmery S."/>
            <person name="Mattelet C."/>
            <person name="Dierick K."/>
            <person name="Sun M."/>
            <person name="Yu Z."/>
            <person name="Zhu L."/>
            <person name="Hu X."/>
            <person name="Shank E.B."/>
            <person name="Swiecicka I."/>
            <person name="Hansen B.M."/>
            <person name="Andrup L."/>
            <person name="Walker B."/>
            <person name="Young S.K."/>
            <person name="Zeng Q."/>
            <person name="Gargeya S."/>
            <person name="Fitzgerald M."/>
            <person name="Haas B."/>
            <person name="Abouelleil A."/>
            <person name="Alvarado L."/>
            <person name="Arachchi H.M."/>
            <person name="Berlin A.M."/>
            <person name="Chapman S.B."/>
            <person name="Dewar J."/>
            <person name="Goldberg J."/>
            <person name="Griggs A."/>
            <person name="Gujja S."/>
            <person name="Hansen M."/>
            <person name="Howarth C."/>
            <person name="Imamovic A."/>
            <person name="Larimer J."/>
            <person name="McCowan C."/>
            <person name="Murphy C."/>
            <person name="Neiman D."/>
            <person name="Pearson M."/>
            <person name="Priest M."/>
            <person name="Roberts A."/>
            <person name="Saif S."/>
            <person name="Shea T."/>
            <person name="Sisk P."/>
            <person name="Sykes S."/>
            <person name="Wortman J."/>
            <person name="Nusbaum C."/>
            <person name="Birren B."/>
        </authorList>
    </citation>
    <scope>NUCLEOTIDE SEQUENCE [LARGE SCALE GENOMIC DNA]</scope>
    <source>
        <strain evidence="3 4">HuA3-9</strain>
    </source>
</reference>
<keyword evidence="1" id="KW-0547">Nucleotide-binding</keyword>
<accession>R8CWZ8</accession>
<dbReference type="InterPro" id="IPR036086">
    <property type="entry name" value="ParB/Sulfiredoxin_sf"/>
</dbReference>
<dbReference type="CDD" id="cd16388">
    <property type="entry name" value="SbnI_like_N"/>
    <property type="match status" value="1"/>
</dbReference>
<gene>
    <name evidence="3" type="ORF">IGA_03673</name>
</gene>
<dbReference type="Gene3D" id="3.90.1530.10">
    <property type="entry name" value="Conserved hypothetical protein from pyrococcus furiosus pfu- 392566-001, ParB domain"/>
    <property type="match status" value="1"/>
</dbReference>
<proteinExistence type="predicted"/>
<dbReference type="Proteomes" id="UP000014003">
    <property type="component" value="Unassembled WGS sequence"/>
</dbReference>
<protein>
    <recommendedName>
        <fullName evidence="5">ParB/Sulfiredoxin domain-containing protein</fullName>
    </recommendedName>
</protein>
<dbReference type="AlphaFoldDB" id="R8CWZ8"/>
<organism evidence="3 4">
    <name type="scientific">Bacillus cereus HuA3-9</name>
    <dbReference type="NCBI Taxonomy" id="1053205"/>
    <lineage>
        <taxon>Bacteria</taxon>
        <taxon>Bacillati</taxon>
        <taxon>Bacillota</taxon>
        <taxon>Bacilli</taxon>
        <taxon>Bacillales</taxon>
        <taxon>Bacillaceae</taxon>
        <taxon>Bacillus</taxon>
        <taxon>Bacillus cereus group</taxon>
    </lineage>
</organism>
<dbReference type="InterPro" id="IPR023098">
    <property type="entry name" value="SerK/SbnI_C"/>
</dbReference>
<dbReference type="RefSeq" id="WP_016096264.1">
    <property type="nucleotide sequence ID" value="NZ_KB976146.1"/>
</dbReference>
<dbReference type="InterPro" id="IPR037953">
    <property type="entry name" value="SbnI-like_N"/>
</dbReference>
<evidence type="ECO:0000256" key="2">
    <source>
        <dbReference type="ARBA" id="ARBA00022840"/>
    </source>
</evidence>
<evidence type="ECO:0000313" key="3">
    <source>
        <dbReference type="EMBL" id="EOO16143.1"/>
    </source>
</evidence>
<evidence type="ECO:0008006" key="5">
    <source>
        <dbReference type="Google" id="ProtNLM"/>
    </source>
</evidence>
<dbReference type="Gene3D" id="3.30.1760.10">
    <property type="entry name" value="Conserved hypothetical protein from pyrococcus furiosus pfu- 392566-001, domain 2"/>
    <property type="match status" value="1"/>
</dbReference>
<dbReference type="HOGENOM" id="CLU_095982_0_0_9"/>